<protein>
    <submittedName>
        <fullName evidence="2">Uncharacterized protein</fullName>
    </submittedName>
</protein>
<organism evidence="2">
    <name type="scientific">gut metagenome</name>
    <dbReference type="NCBI Taxonomy" id="749906"/>
    <lineage>
        <taxon>unclassified sequences</taxon>
        <taxon>metagenomes</taxon>
        <taxon>organismal metagenomes</taxon>
    </lineage>
</organism>
<sequence length="91" mass="10244">MTESSRIVTKLSAEAWRLRGVAAGNCPMRRILNNARKNSKPKNRISNTDSGLNDENAFAKANLRVWSAHRRDFLSDAEKSTSKKPRDSDAR</sequence>
<dbReference type="AlphaFoldDB" id="J9FYA8"/>
<evidence type="ECO:0000256" key="1">
    <source>
        <dbReference type="SAM" id="MobiDB-lite"/>
    </source>
</evidence>
<proteinExistence type="predicted"/>
<feature type="compositionally biased region" description="Polar residues" evidence="1">
    <location>
        <begin position="44"/>
        <end position="53"/>
    </location>
</feature>
<reference evidence="2" key="1">
    <citation type="journal article" date="2012" name="PLoS ONE">
        <title>Gene sets for utilization of primary and secondary nutrition supplies in the distal gut of endangered iberian lynx.</title>
        <authorList>
            <person name="Alcaide M."/>
            <person name="Messina E."/>
            <person name="Richter M."/>
            <person name="Bargiela R."/>
            <person name="Peplies J."/>
            <person name="Huws S.A."/>
            <person name="Newbold C.J."/>
            <person name="Golyshin P.N."/>
            <person name="Simon M.A."/>
            <person name="Lopez G."/>
            <person name="Yakimov M.M."/>
            <person name="Ferrer M."/>
        </authorList>
    </citation>
    <scope>NUCLEOTIDE SEQUENCE</scope>
</reference>
<accession>J9FYA8</accession>
<comment type="caution">
    <text evidence="2">The sequence shown here is derived from an EMBL/GenBank/DDBJ whole genome shotgun (WGS) entry which is preliminary data.</text>
</comment>
<feature type="region of interest" description="Disordered" evidence="1">
    <location>
        <begin position="32"/>
        <end position="54"/>
    </location>
</feature>
<dbReference type="EMBL" id="AMCI01003758">
    <property type="protein sequence ID" value="EJW99528.1"/>
    <property type="molecule type" value="Genomic_DNA"/>
</dbReference>
<name>J9FYA8_9ZZZZ</name>
<evidence type="ECO:0000313" key="2">
    <source>
        <dbReference type="EMBL" id="EJW99528.1"/>
    </source>
</evidence>
<gene>
    <name evidence="2" type="ORF">EVA_12366</name>
</gene>